<dbReference type="Proteomes" id="UP000297613">
    <property type="component" value="Unassembled WGS sequence"/>
</dbReference>
<dbReference type="AlphaFoldDB" id="A0A6N4QN55"/>
<organism evidence="1 2">
    <name type="scientific">Leptospira yasudae</name>
    <dbReference type="NCBI Taxonomy" id="2202201"/>
    <lineage>
        <taxon>Bacteria</taxon>
        <taxon>Pseudomonadati</taxon>
        <taxon>Spirochaetota</taxon>
        <taxon>Spirochaetia</taxon>
        <taxon>Leptospirales</taxon>
        <taxon>Leptospiraceae</taxon>
        <taxon>Leptospira</taxon>
    </lineage>
</organism>
<sequence length="62" mass="6923">MVIPIGINDRFVRAYAKLSAQAKDGFLSEITLQESWFYGLIGTGYCTTMTGMVTKEVVDEKK</sequence>
<reference evidence="1 2" key="1">
    <citation type="journal article" date="2019" name="PLoS Negl. Trop. Dis.">
        <title>Revisiting the worldwide diversity of Leptospira species in the environment.</title>
        <authorList>
            <person name="Vincent A.T."/>
            <person name="Schiettekatte O."/>
            <person name="Bourhy P."/>
            <person name="Veyrier F.J."/>
            <person name="Picardeau M."/>
        </authorList>
    </citation>
    <scope>NUCLEOTIDE SEQUENCE [LARGE SCALE GENOMIC DNA]</scope>
    <source>
        <strain evidence="1 2">201702445</strain>
    </source>
</reference>
<proteinExistence type="predicted"/>
<protein>
    <submittedName>
        <fullName evidence="1">Uncharacterized protein</fullName>
    </submittedName>
</protein>
<comment type="caution">
    <text evidence="1">The sequence shown here is derived from an EMBL/GenBank/DDBJ whole genome shotgun (WGS) entry which is preliminary data.</text>
</comment>
<accession>A0A6N4QN55</accession>
<dbReference type="EMBL" id="RQGM01000052">
    <property type="protein sequence ID" value="TGL82927.1"/>
    <property type="molecule type" value="Genomic_DNA"/>
</dbReference>
<evidence type="ECO:0000313" key="1">
    <source>
        <dbReference type="EMBL" id="TGL82927.1"/>
    </source>
</evidence>
<gene>
    <name evidence="1" type="ORF">EHQ83_13030</name>
</gene>
<evidence type="ECO:0000313" key="2">
    <source>
        <dbReference type="Proteomes" id="UP000297613"/>
    </source>
</evidence>
<name>A0A6N4QN55_9LEPT</name>